<organism evidence="2 3">
    <name type="scientific">Ceratopteris richardii</name>
    <name type="common">Triangle waterfern</name>
    <dbReference type="NCBI Taxonomy" id="49495"/>
    <lineage>
        <taxon>Eukaryota</taxon>
        <taxon>Viridiplantae</taxon>
        <taxon>Streptophyta</taxon>
        <taxon>Embryophyta</taxon>
        <taxon>Tracheophyta</taxon>
        <taxon>Polypodiopsida</taxon>
        <taxon>Polypodiidae</taxon>
        <taxon>Polypodiales</taxon>
        <taxon>Pteridineae</taxon>
        <taxon>Pteridaceae</taxon>
        <taxon>Parkerioideae</taxon>
        <taxon>Ceratopteris</taxon>
    </lineage>
</organism>
<protein>
    <recommendedName>
        <fullName evidence="4">Transmembrane protein</fullName>
    </recommendedName>
</protein>
<keyword evidence="1" id="KW-1133">Transmembrane helix</keyword>
<dbReference type="AlphaFoldDB" id="A0A8T2R090"/>
<name>A0A8T2R090_CERRI</name>
<evidence type="ECO:0000313" key="3">
    <source>
        <dbReference type="Proteomes" id="UP000825935"/>
    </source>
</evidence>
<evidence type="ECO:0008006" key="4">
    <source>
        <dbReference type="Google" id="ProtNLM"/>
    </source>
</evidence>
<evidence type="ECO:0000256" key="1">
    <source>
        <dbReference type="SAM" id="Phobius"/>
    </source>
</evidence>
<comment type="caution">
    <text evidence="2">The sequence shown here is derived from an EMBL/GenBank/DDBJ whole genome shotgun (WGS) entry which is preliminary data.</text>
</comment>
<keyword evidence="3" id="KW-1185">Reference proteome</keyword>
<sequence>MARDHIAVADAVPDSTPTWAFSPTHASVERPVCTTGNDSASCPRSSSMAGAIFLSVSLIALIVVIFALICAMKKALNRTSDGGSSTHSTIERGLPADGSNEESIIVDAMGDTRLVLLPGDETPHIVAIPSYIPLNIVIETSSSSTAAEAAADSKE</sequence>
<evidence type="ECO:0000313" key="2">
    <source>
        <dbReference type="EMBL" id="KAH7289098.1"/>
    </source>
</evidence>
<dbReference type="EMBL" id="CM035436">
    <property type="protein sequence ID" value="KAH7289098.1"/>
    <property type="molecule type" value="Genomic_DNA"/>
</dbReference>
<dbReference type="Proteomes" id="UP000825935">
    <property type="component" value="Chromosome 31"/>
</dbReference>
<keyword evidence="1" id="KW-0812">Transmembrane</keyword>
<feature type="transmembrane region" description="Helical" evidence="1">
    <location>
        <begin position="48"/>
        <end position="71"/>
    </location>
</feature>
<gene>
    <name evidence="2" type="ORF">KP509_31G057600</name>
</gene>
<reference evidence="2" key="1">
    <citation type="submission" date="2021-08" db="EMBL/GenBank/DDBJ databases">
        <title>WGS assembly of Ceratopteris richardii.</title>
        <authorList>
            <person name="Marchant D.B."/>
            <person name="Chen G."/>
            <person name="Jenkins J."/>
            <person name="Shu S."/>
            <person name="Leebens-Mack J."/>
            <person name="Grimwood J."/>
            <person name="Schmutz J."/>
            <person name="Soltis P."/>
            <person name="Soltis D."/>
            <person name="Chen Z.-H."/>
        </authorList>
    </citation>
    <scope>NUCLEOTIDE SEQUENCE</scope>
    <source>
        <strain evidence="2">Whitten #5841</strain>
        <tissue evidence="2">Leaf</tissue>
    </source>
</reference>
<proteinExistence type="predicted"/>
<accession>A0A8T2R090</accession>
<keyword evidence="1" id="KW-0472">Membrane</keyword>